<organism evidence="3 4">
    <name type="scientific">Kribbella hippodromi</name>
    <dbReference type="NCBI Taxonomy" id="434347"/>
    <lineage>
        <taxon>Bacteria</taxon>
        <taxon>Bacillati</taxon>
        <taxon>Actinomycetota</taxon>
        <taxon>Actinomycetes</taxon>
        <taxon>Propionibacteriales</taxon>
        <taxon>Kribbellaceae</taxon>
        <taxon>Kribbella</taxon>
    </lineage>
</organism>
<dbReference type="EMBL" id="BAAAPH010000012">
    <property type="protein sequence ID" value="GAA1579372.1"/>
    <property type="molecule type" value="Genomic_DNA"/>
</dbReference>
<feature type="region of interest" description="Disordered" evidence="1">
    <location>
        <begin position="383"/>
        <end position="405"/>
    </location>
</feature>
<feature type="compositionally biased region" description="Low complexity" evidence="1">
    <location>
        <begin position="395"/>
        <end position="405"/>
    </location>
</feature>
<evidence type="ECO:0000313" key="3">
    <source>
        <dbReference type="EMBL" id="GAA1579372.1"/>
    </source>
</evidence>
<dbReference type="PANTHER" id="PTHR42705">
    <property type="entry name" value="BIFUNCTIONAL NON-HOMOLOGOUS END JOINING PROTEIN LIGD"/>
    <property type="match status" value="1"/>
</dbReference>
<dbReference type="NCBIfam" id="TIGR02778">
    <property type="entry name" value="ligD_pol"/>
    <property type="match status" value="1"/>
</dbReference>
<evidence type="ECO:0000259" key="2">
    <source>
        <dbReference type="Pfam" id="PF21686"/>
    </source>
</evidence>
<keyword evidence="4" id="KW-1185">Reference proteome</keyword>
<feature type="domain" description="DNA ligase D polymerase" evidence="2">
    <location>
        <begin position="105"/>
        <end position="353"/>
    </location>
</feature>
<protein>
    <submittedName>
        <fullName evidence="3">ATP-dependent DNA ligase</fullName>
    </submittedName>
</protein>
<evidence type="ECO:0000256" key="1">
    <source>
        <dbReference type="SAM" id="MobiDB-lite"/>
    </source>
</evidence>
<accession>A0ABN2DN89</accession>
<proteinExistence type="predicted"/>
<feature type="region of interest" description="Disordered" evidence="1">
    <location>
        <begin position="74"/>
        <end position="97"/>
    </location>
</feature>
<dbReference type="Proteomes" id="UP001501705">
    <property type="component" value="Unassembled WGS sequence"/>
</dbReference>
<name>A0ABN2DN89_9ACTN</name>
<gene>
    <name evidence="3" type="ORF">GCM10009804_39940</name>
</gene>
<sequence>MRIARLIIKESKLAWAHRDQLPLKDDLQRAALMKQAAGGAGEELRGTGLGTASAAGLPARDAKVRRWFVRAEGGSVPGTRKPDETRDGVDLTNLDQPLFDGSEATKRDLVDYLDAVHERILPELRERPLSVIRIRPGQPKFMQKNVPKYTPEWVKTVQVWAEASKREVSYALCDDRRTLLWFANQRAVEYHPTLMRADRWDRVTHLVLDLDPPEGETFTMAVRAALLVRQALTDSGLSGAVKTSGAKGVHVIVPIVDNVTIEDAAAATRAIAARAEKLDPSVATTAYIKEDRHGKVFVDSTRAGGVTVVAAYSPRVRPGTTVSFPVGWDDLESVTPRDFTVRTAPGLLGAADLWADQLPAPQAIPEDLLEEGRAIPVARVAAMHEGKRRKRAREAQQAPADHSEE</sequence>
<dbReference type="Pfam" id="PF21686">
    <property type="entry name" value="LigD_Prim-Pol"/>
    <property type="match status" value="1"/>
</dbReference>
<dbReference type="InterPro" id="IPR052171">
    <property type="entry name" value="NHEJ_LigD"/>
</dbReference>
<reference evidence="3 4" key="1">
    <citation type="journal article" date="2019" name="Int. J. Syst. Evol. Microbiol.">
        <title>The Global Catalogue of Microorganisms (GCM) 10K type strain sequencing project: providing services to taxonomists for standard genome sequencing and annotation.</title>
        <authorList>
            <consortium name="The Broad Institute Genomics Platform"/>
            <consortium name="The Broad Institute Genome Sequencing Center for Infectious Disease"/>
            <person name="Wu L."/>
            <person name="Ma J."/>
        </authorList>
    </citation>
    <scope>NUCLEOTIDE SEQUENCE [LARGE SCALE GENOMIC DNA]</scope>
    <source>
        <strain evidence="3 4">JCM 15572</strain>
    </source>
</reference>
<comment type="caution">
    <text evidence="3">The sequence shown here is derived from an EMBL/GenBank/DDBJ whole genome shotgun (WGS) entry which is preliminary data.</text>
</comment>
<feature type="compositionally biased region" description="Basic and acidic residues" evidence="1">
    <location>
        <begin position="80"/>
        <end position="89"/>
    </location>
</feature>
<dbReference type="Gene3D" id="3.90.920.10">
    <property type="entry name" value="DNA primase, PRIM domain"/>
    <property type="match status" value="1"/>
</dbReference>
<keyword evidence="3" id="KW-0436">Ligase</keyword>
<evidence type="ECO:0000313" key="4">
    <source>
        <dbReference type="Proteomes" id="UP001501705"/>
    </source>
</evidence>
<dbReference type="InterPro" id="IPR014145">
    <property type="entry name" value="LigD_pol_dom"/>
</dbReference>
<dbReference type="GO" id="GO:0016874">
    <property type="term" value="F:ligase activity"/>
    <property type="evidence" value="ECO:0007669"/>
    <property type="project" value="UniProtKB-KW"/>
</dbReference>
<dbReference type="PANTHER" id="PTHR42705:SF2">
    <property type="entry name" value="BIFUNCTIONAL NON-HOMOLOGOUS END JOINING PROTEIN LIGD"/>
    <property type="match status" value="1"/>
</dbReference>